<name>A0AAW5STN8_MYCNV</name>
<proteinExistence type="predicted"/>
<evidence type="ECO:0000313" key="4">
    <source>
        <dbReference type="EMBL" id="GAT08610.1"/>
    </source>
</evidence>
<evidence type="ECO:0000259" key="3">
    <source>
        <dbReference type="Pfam" id="PF14032"/>
    </source>
</evidence>
<evidence type="ECO:0000256" key="1">
    <source>
        <dbReference type="SAM" id="MobiDB-lite"/>
    </source>
</evidence>
<dbReference type="EMBL" id="JACKTI010000073">
    <property type="protein sequence ID" value="MCV7026910.1"/>
    <property type="molecule type" value="Genomic_DNA"/>
</dbReference>
<feature type="region of interest" description="Disordered" evidence="1">
    <location>
        <begin position="27"/>
        <end position="54"/>
    </location>
</feature>
<comment type="caution">
    <text evidence="5">The sequence shown here is derived from an EMBL/GenBank/DDBJ whole genome shotgun (WGS) entry which is preliminary data.</text>
</comment>
<feature type="signal peptide" evidence="2">
    <location>
        <begin position="1"/>
        <end position="17"/>
    </location>
</feature>
<evidence type="ECO:0000256" key="2">
    <source>
        <dbReference type="SAM" id="SignalP"/>
    </source>
</evidence>
<evidence type="ECO:0000313" key="6">
    <source>
        <dbReference type="Proteomes" id="UP000069773"/>
    </source>
</evidence>
<reference evidence="5" key="2">
    <citation type="submission" date="2020-07" db="EMBL/GenBank/DDBJ databases">
        <authorList>
            <person name="Pettersson B.M.F."/>
            <person name="Behra P.R.K."/>
            <person name="Ramesh M."/>
            <person name="Das S."/>
            <person name="Dasgupta S."/>
            <person name="Kirsebom L.A."/>
        </authorList>
    </citation>
    <scope>NUCLEOTIDE SEQUENCE</scope>
    <source>
        <strain evidence="5">DSM 44203</strain>
    </source>
</reference>
<dbReference type="InterPro" id="IPR026954">
    <property type="entry name" value="PknH-like_Extracell"/>
</dbReference>
<protein>
    <submittedName>
        <fullName evidence="5">Sensor domain-containing protein</fullName>
    </submittedName>
</protein>
<keyword evidence="6" id="KW-1185">Reference proteome</keyword>
<organism evidence="5 7">
    <name type="scientific">Mycolicibacterium novocastrense</name>
    <name type="common">Mycobacterium novocastrense</name>
    <dbReference type="NCBI Taxonomy" id="59813"/>
    <lineage>
        <taxon>Bacteria</taxon>
        <taxon>Bacillati</taxon>
        <taxon>Actinomycetota</taxon>
        <taxon>Actinomycetes</taxon>
        <taxon>Mycobacteriales</taxon>
        <taxon>Mycobacteriaceae</taxon>
        <taxon>Mycolicibacterium</taxon>
    </lineage>
</organism>
<dbReference type="InterPro" id="IPR038232">
    <property type="entry name" value="PknH-like_Extracell_sf"/>
</dbReference>
<dbReference type="Pfam" id="PF14032">
    <property type="entry name" value="PknH_C"/>
    <property type="match status" value="1"/>
</dbReference>
<reference evidence="5" key="3">
    <citation type="journal article" date="2022" name="BMC Genomics">
        <title>Comparative genome analysis of mycobacteria focusing on tRNA and non-coding RNA.</title>
        <authorList>
            <person name="Behra P.R.K."/>
            <person name="Pettersson B.M.F."/>
            <person name="Ramesh M."/>
            <person name="Das S."/>
            <person name="Dasgupta S."/>
            <person name="Kirsebom L.A."/>
        </authorList>
    </citation>
    <scope>NUCLEOTIDE SEQUENCE</scope>
    <source>
        <strain evidence="5">DSM 44203</strain>
    </source>
</reference>
<feature type="chain" id="PRO_5043363931" evidence="2">
    <location>
        <begin position="18"/>
        <end position="244"/>
    </location>
</feature>
<evidence type="ECO:0000313" key="7">
    <source>
        <dbReference type="Proteomes" id="UP001207528"/>
    </source>
</evidence>
<keyword evidence="2" id="KW-0732">Signal</keyword>
<sequence>MGSIHAGVAVCAVVVLAGCSATVDGDAGRAESPVPTTQSAPATPSTTTATPTPTLVPAAAGGDLLLKRSELGAIIGDTDLVETQAYTEAQRSNVDIEPWPCRSRALAGETGVWAKKPTVVGNANRGTQGQAVTQMVAVFENPADITGQGEAMWIIEHEWRNCPDGDIFFIELGPDNVQRWVPYPVTTGPDRIGTTFQRDGLPRNCHHVVAHRANVLVDVVVCTDGDSTAPANTLTDRILAKVPS</sequence>
<dbReference type="Proteomes" id="UP001207528">
    <property type="component" value="Unassembled WGS sequence"/>
</dbReference>
<accession>A0AAW5STN8</accession>
<reference evidence="4 6" key="1">
    <citation type="journal article" date="2016" name="Genome Announc.">
        <title>Draft Genome Sequences of Five Rapidly Growing Mycobacterium Species, M. thermoresistibile, M. fortuitum subsp. acetamidolyticum, M. canariasense, M. brisbanense, and M. novocastrense.</title>
        <authorList>
            <person name="Katahira K."/>
            <person name="Ogura Y."/>
            <person name="Gotoh Y."/>
            <person name="Hayashi T."/>
        </authorList>
    </citation>
    <scope>NUCLEOTIDE SEQUENCE [LARGE SCALE GENOMIC DNA]</scope>
    <source>
        <strain evidence="4 6">JCM18114</strain>
    </source>
</reference>
<dbReference type="Gene3D" id="3.40.1000.70">
    <property type="entry name" value="PknH-like extracellular domain"/>
    <property type="match status" value="1"/>
</dbReference>
<feature type="compositionally biased region" description="Low complexity" evidence="1">
    <location>
        <begin position="32"/>
        <end position="54"/>
    </location>
</feature>
<feature type="domain" description="PknH-like extracellular" evidence="3">
    <location>
        <begin position="56"/>
        <end position="241"/>
    </location>
</feature>
<dbReference type="RefSeq" id="WP_064413003.1">
    <property type="nucleotide sequence ID" value="NZ_BCTA01000026.1"/>
</dbReference>
<dbReference type="AlphaFoldDB" id="A0AAW5STN8"/>
<evidence type="ECO:0000313" key="5">
    <source>
        <dbReference type="EMBL" id="MCV7026910.1"/>
    </source>
</evidence>
<gene>
    <name evidence="5" type="ORF">H7I77_26795</name>
    <name evidence="4" type="ORF">RMCN_1743</name>
</gene>
<dbReference type="Proteomes" id="UP000069773">
    <property type="component" value="Unassembled WGS sequence"/>
</dbReference>
<dbReference type="EMBL" id="BCTA01000026">
    <property type="protein sequence ID" value="GAT08610.1"/>
    <property type="molecule type" value="Genomic_DNA"/>
</dbReference>